<evidence type="ECO:0000313" key="1">
    <source>
        <dbReference type="EMBL" id="SDM53507.1"/>
    </source>
</evidence>
<proteinExistence type="predicted"/>
<accession>A0A1G9U0H2</accession>
<dbReference type="EMBL" id="FNID01000001">
    <property type="protein sequence ID" value="SDM53507.1"/>
    <property type="molecule type" value="Genomic_DNA"/>
</dbReference>
<keyword evidence="2" id="KW-1185">Reference proteome</keyword>
<reference evidence="1 2" key="1">
    <citation type="submission" date="2016-10" db="EMBL/GenBank/DDBJ databases">
        <authorList>
            <person name="de Groot N.N."/>
        </authorList>
    </citation>
    <scope>NUCLEOTIDE SEQUENCE [LARGE SCALE GENOMIC DNA]</scope>
    <source>
        <strain evidence="1 2">CGMCC 1.5012</strain>
    </source>
</reference>
<evidence type="ECO:0000313" key="2">
    <source>
        <dbReference type="Proteomes" id="UP000199182"/>
    </source>
</evidence>
<dbReference type="AlphaFoldDB" id="A0A1G9U0H2"/>
<organism evidence="1 2">
    <name type="scientific">Acetanaerobacterium elongatum</name>
    <dbReference type="NCBI Taxonomy" id="258515"/>
    <lineage>
        <taxon>Bacteria</taxon>
        <taxon>Bacillati</taxon>
        <taxon>Bacillota</taxon>
        <taxon>Clostridia</taxon>
        <taxon>Eubacteriales</taxon>
        <taxon>Oscillospiraceae</taxon>
        <taxon>Acetanaerobacterium</taxon>
    </lineage>
</organism>
<dbReference type="Proteomes" id="UP000199182">
    <property type="component" value="Unassembled WGS sequence"/>
</dbReference>
<dbReference type="STRING" id="258515.SAMN05192585_10140"/>
<protein>
    <submittedName>
        <fullName evidence="1">Uncharacterized protein</fullName>
    </submittedName>
</protein>
<gene>
    <name evidence="1" type="ORF">SAMN05192585_10140</name>
</gene>
<name>A0A1G9U0H2_9FIRM</name>
<sequence>MSYVYQQSFFFIRKIIRRIPDKNLGLFTTITFMLSPL</sequence>